<proteinExistence type="predicted"/>
<accession>A0A1M4EHK6</accession>
<evidence type="ECO:0000259" key="1">
    <source>
        <dbReference type="Pfam" id="PF19493"/>
    </source>
</evidence>
<dbReference type="Pfam" id="PF19493">
    <property type="entry name" value="Trypco1"/>
    <property type="match status" value="1"/>
</dbReference>
<dbReference type="EMBL" id="LT559118">
    <property type="protein sequence ID" value="SBO98168.1"/>
    <property type="molecule type" value="Genomic_DNA"/>
</dbReference>
<feature type="domain" description="Trypsin-co-occurring" evidence="1">
    <location>
        <begin position="5"/>
        <end position="101"/>
    </location>
</feature>
<name>A0A1M4EHK6_9ACTN</name>
<dbReference type="NCBIfam" id="NF041216">
    <property type="entry name" value="CU044_2847_fam"/>
    <property type="match status" value="1"/>
</dbReference>
<organism evidence="2">
    <name type="scientific">Nonomuraea gerenzanensis</name>
    <dbReference type="NCBI Taxonomy" id="93944"/>
    <lineage>
        <taxon>Bacteria</taxon>
        <taxon>Bacillati</taxon>
        <taxon>Actinomycetota</taxon>
        <taxon>Actinomycetes</taxon>
        <taxon>Streptosporangiales</taxon>
        <taxon>Streptosporangiaceae</taxon>
        <taxon>Nonomuraea</taxon>
    </lineage>
</organism>
<sequence length="102" mass="10735">MAVPVELADGDVVVFEVDGDLAGPDLDLAAGDGVVARARTSLDIALRSLKPAVSRIVDTVRESAPSEIEIEFGLKISAESTVVVAKGTTEVNFVVRAVWKRS</sequence>
<reference evidence="2" key="1">
    <citation type="submission" date="2016-04" db="EMBL/GenBank/DDBJ databases">
        <authorList>
            <person name="Evans L.H."/>
            <person name="Alamgir A."/>
            <person name="Owens N."/>
            <person name="Weber N.D."/>
            <person name="Virtaneva K."/>
            <person name="Barbian K."/>
            <person name="Babar A."/>
            <person name="Rosenke K."/>
        </authorList>
    </citation>
    <scope>NUCLEOTIDE SEQUENCE</scope>
    <source>
        <strain evidence="2">Nono1</strain>
    </source>
</reference>
<dbReference type="AlphaFoldDB" id="A0A1M4EHK6"/>
<gene>
    <name evidence="2" type="ORF">BN4615_P7684</name>
</gene>
<dbReference type="InterPro" id="IPR045794">
    <property type="entry name" value="Trypco1"/>
</dbReference>
<protein>
    <recommendedName>
        <fullName evidence="1">Trypsin-co-occurring domain-containing protein</fullName>
    </recommendedName>
</protein>
<evidence type="ECO:0000313" key="2">
    <source>
        <dbReference type="EMBL" id="SBO98168.1"/>
    </source>
</evidence>